<dbReference type="HOGENOM" id="CLU_038732_5_1_4"/>
<evidence type="ECO:0000256" key="1">
    <source>
        <dbReference type="ARBA" id="ARBA00001917"/>
    </source>
</evidence>
<evidence type="ECO:0000256" key="8">
    <source>
        <dbReference type="ARBA" id="ARBA00031155"/>
    </source>
</evidence>
<dbReference type="GO" id="GO:0006207">
    <property type="term" value="P:'de novo' pyrimidine nucleobase biosynthetic process"/>
    <property type="evidence" value="ECO:0007669"/>
    <property type="project" value="InterPro"/>
</dbReference>
<evidence type="ECO:0000313" key="10">
    <source>
        <dbReference type="EMBL" id="EKB31883.1"/>
    </source>
</evidence>
<keyword evidence="4" id="KW-0285">Flavoprotein</keyword>
<comment type="similarity">
    <text evidence="2">Belongs to the nitronate monooxygenase family. NMO class I subfamily.</text>
</comment>
<evidence type="ECO:0000256" key="3">
    <source>
        <dbReference type="ARBA" id="ARBA00022575"/>
    </source>
</evidence>
<keyword evidence="5" id="KW-0288">FMN</keyword>
<dbReference type="eggNOG" id="COG2070">
    <property type="taxonomic scope" value="Bacteria"/>
</dbReference>
<dbReference type="PANTHER" id="PTHR42747:SF3">
    <property type="entry name" value="NITRONATE MONOOXYGENASE-RELATED"/>
    <property type="match status" value="1"/>
</dbReference>
<dbReference type="CDD" id="cd04730">
    <property type="entry name" value="NPD_like"/>
    <property type="match status" value="1"/>
</dbReference>
<dbReference type="OrthoDB" id="9778912at2"/>
<dbReference type="GO" id="GO:0016627">
    <property type="term" value="F:oxidoreductase activity, acting on the CH-CH group of donors"/>
    <property type="evidence" value="ECO:0007669"/>
    <property type="project" value="InterPro"/>
</dbReference>
<evidence type="ECO:0000256" key="4">
    <source>
        <dbReference type="ARBA" id="ARBA00022630"/>
    </source>
</evidence>
<sequence length="362" mass="37974">MSQTNESCTRFAKLLGIEVPFLNAPMEGIATPELVAAVSEAGGLGVIPAAGLAPDEIRAFAARVKELTQKPFAVNLAVPVDAPADAAERFERFGDAVSMLLEELELPAGEGASYAERYDLEGCTRPDFFEQFDAALEVRPAAVISSFGGFREPEEEKLAELGIVNIGTATTLREAKVLRAAGCGAVIVQGAEAAGPRLSFEDPEDALVGLMSLVPAAVRATGLPVIAAGGIASAEQVNALLAMGAAGVSVGTALLTTAESSACDAHRYYAEFGTACDTVLTRIYNGRLSRVLRNALVEALDDWELMTAGYPAQKALMGPLDRCASEVGRNDLVMLPLGQSAGRSAYRRTADCVHALFPRRAD</sequence>
<evidence type="ECO:0000313" key="11">
    <source>
        <dbReference type="Proteomes" id="UP000005835"/>
    </source>
</evidence>
<comment type="cofactor">
    <cofactor evidence="1">
        <name>FMN</name>
        <dbReference type="ChEBI" id="CHEBI:58210"/>
    </cofactor>
</comment>
<keyword evidence="7" id="KW-0503">Monooxygenase</keyword>
<dbReference type="InterPro" id="IPR013785">
    <property type="entry name" value="Aldolase_TIM"/>
</dbReference>
<evidence type="ECO:0000256" key="5">
    <source>
        <dbReference type="ARBA" id="ARBA00022643"/>
    </source>
</evidence>
<dbReference type="PROSITE" id="PS00912">
    <property type="entry name" value="DHODEHASE_2"/>
    <property type="match status" value="1"/>
</dbReference>
<organism evidence="10 11">
    <name type="scientific">Sutterella wadsworthensis 2_1_59BFAA</name>
    <dbReference type="NCBI Taxonomy" id="742823"/>
    <lineage>
        <taxon>Bacteria</taxon>
        <taxon>Pseudomonadati</taxon>
        <taxon>Pseudomonadota</taxon>
        <taxon>Betaproteobacteria</taxon>
        <taxon>Burkholderiales</taxon>
        <taxon>Sutterellaceae</taxon>
        <taxon>Sutterella</taxon>
    </lineage>
</organism>
<reference evidence="10 11" key="1">
    <citation type="submission" date="2012-05" db="EMBL/GenBank/DDBJ databases">
        <title>The Genome Sequence of Sutterella wadsworthensis 2_1_59BFAA.</title>
        <authorList>
            <consortium name="The Broad Institute Genome Sequencing Platform"/>
            <person name="Earl A."/>
            <person name="Ward D."/>
            <person name="Feldgarden M."/>
            <person name="Gevers D."/>
            <person name="Daigneault M."/>
            <person name="Strauss J."/>
            <person name="Allen-Vercoe E."/>
            <person name="Walker B."/>
            <person name="Young S.K."/>
            <person name="Zeng Q."/>
            <person name="Gargeya S."/>
            <person name="Fitzgerald M."/>
            <person name="Haas B."/>
            <person name="Abouelleil A."/>
            <person name="Alvarado L."/>
            <person name="Arachchi H.M."/>
            <person name="Berlin A.M."/>
            <person name="Chapman S.B."/>
            <person name="Goldberg J."/>
            <person name="Griggs A."/>
            <person name="Gujja S."/>
            <person name="Hansen M."/>
            <person name="Howarth C."/>
            <person name="Imamovic A."/>
            <person name="Larimer J."/>
            <person name="McCowen C."/>
            <person name="Montmayeur A."/>
            <person name="Murphy C."/>
            <person name="Neiman D."/>
            <person name="Pearson M."/>
            <person name="Priest M."/>
            <person name="Roberts A."/>
            <person name="Saif S."/>
            <person name="Shea T."/>
            <person name="Sisk P."/>
            <person name="Sykes S."/>
            <person name="Wortman J."/>
            <person name="Nusbaum C."/>
            <person name="Birren B."/>
        </authorList>
    </citation>
    <scope>NUCLEOTIDE SEQUENCE [LARGE SCALE GENOMIC DNA]</scope>
    <source>
        <strain evidence="10 11">2_1_59BFAA</strain>
    </source>
</reference>
<dbReference type="PANTHER" id="PTHR42747">
    <property type="entry name" value="NITRONATE MONOOXYGENASE-RELATED"/>
    <property type="match status" value="1"/>
</dbReference>
<gene>
    <name evidence="10" type="ORF">HMPREF9465_00460</name>
</gene>
<dbReference type="PATRIC" id="fig|742823.3.peg.457"/>
<proteinExistence type="inferred from homology"/>
<dbReference type="EMBL" id="ADMG01000016">
    <property type="protein sequence ID" value="EKB31883.1"/>
    <property type="molecule type" value="Genomic_DNA"/>
</dbReference>
<dbReference type="SUPFAM" id="SSF51412">
    <property type="entry name" value="Inosine monophosphate dehydrogenase (IMPDH)"/>
    <property type="match status" value="1"/>
</dbReference>
<protein>
    <recommendedName>
        <fullName evidence="8">Propionate 3-nitronate monooxygenase</fullName>
    </recommendedName>
</protein>
<dbReference type="GO" id="GO:0009636">
    <property type="term" value="P:response to toxic substance"/>
    <property type="evidence" value="ECO:0007669"/>
    <property type="project" value="UniProtKB-KW"/>
</dbReference>
<dbReference type="STRING" id="742823.HMPREF9465_00460"/>
<dbReference type="GO" id="GO:0018580">
    <property type="term" value="F:nitronate monooxygenase activity"/>
    <property type="evidence" value="ECO:0007669"/>
    <property type="project" value="InterPro"/>
</dbReference>
<evidence type="ECO:0000256" key="6">
    <source>
        <dbReference type="ARBA" id="ARBA00023002"/>
    </source>
</evidence>
<keyword evidence="11" id="KW-1185">Reference proteome</keyword>
<comment type="catalytic activity">
    <reaction evidence="9">
        <text>3 propionate 3-nitronate + 3 O2 + H2O = 3 3-oxopropanoate + 2 nitrate + nitrite + H2O2 + 3 H(+)</text>
        <dbReference type="Rhea" id="RHEA:57332"/>
        <dbReference type="ChEBI" id="CHEBI:15377"/>
        <dbReference type="ChEBI" id="CHEBI:15378"/>
        <dbReference type="ChEBI" id="CHEBI:15379"/>
        <dbReference type="ChEBI" id="CHEBI:16240"/>
        <dbReference type="ChEBI" id="CHEBI:16301"/>
        <dbReference type="ChEBI" id="CHEBI:17632"/>
        <dbReference type="ChEBI" id="CHEBI:33190"/>
        <dbReference type="ChEBI" id="CHEBI:136067"/>
    </reaction>
</comment>
<dbReference type="Pfam" id="PF03060">
    <property type="entry name" value="NMO"/>
    <property type="match status" value="1"/>
</dbReference>
<comment type="caution">
    <text evidence="10">The sequence shown here is derived from an EMBL/GenBank/DDBJ whole genome shotgun (WGS) entry which is preliminary data.</text>
</comment>
<dbReference type="Gene3D" id="3.20.20.70">
    <property type="entry name" value="Aldolase class I"/>
    <property type="match status" value="1"/>
</dbReference>
<dbReference type="InterPro" id="IPR001295">
    <property type="entry name" value="Dihydroorotate_DH_CS"/>
</dbReference>
<evidence type="ECO:0000256" key="9">
    <source>
        <dbReference type="ARBA" id="ARBA00049401"/>
    </source>
</evidence>
<dbReference type="RefSeq" id="WP_005433740.1">
    <property type="nucleotide sequence ID" value="NZ_JH815514.1"/>
</dbReference>
<keyword evidence="3" id="KW-0216">Detoxification</keyword>
<accession>K1JZ73</accession>
<dbReference type="AlphaFoldDB" id="K1JZ73"/>
<evidence type="ECO:0000256" key="2">
    <source>
        <dbReference type="ARBA" id="ARBA00009881"/>
    </source>
</evidence>
<dbReference type="Proteomes" id="UP000005835">
    <property type="component" value="Unassembled WGS sequence"/>
</dbReference>
<name>K1JZ73_9BURK</name>
<keyword evidence="6" id="KW-0560">Oxidoreductase</keyword>
<evidence type="ECO:0000256" key="7">
    <source>
        <dbReference type="ARBA" id="ARBA00023033"/>
    </source>
</evidence>
<dbReference type="InterPro" id="IPR004136">
    <property type="entry name" value="NMO"/>
</dbReference>